<dbReference type="GO" id="GO:0006782">
    <property type="term" value="P:protoporphyrinogen IX biosynthetic process"/>
    <property type="evidence" value="ECO:0007669"/>
    <property type="project" value="UniProtKB-UniRule"/>
</dbReference>
<dbReference type="RefSeq" id="WP_119911754.1">
    <property type="nucleotide sequence ID" value="NZ_QZCH01000023.1"/>
</dbReference>
<keyword evidence="12" id="KW-1185">Reference proteome</keyword>
<comment type="pathway">
    <text evidence="2">Porphyrin-containing compound metabolism; protoporphyrin-IX biosynthesis; coproporphyrinogen-III from 5-aminolevulinate: step 2/4.</text>
</comment>
<evidence type="ECO:0000256" key="5">
    <source>
        <dbReference type="ARBA" id="ARBA00022679"/>
    </source>
</evidence>
<comment type="caution">
    <text evidence="11">The sequence shown here is derived from an EMBL/GenBank/DDBJ whole genome shotgun (WGS) entry which is preliminary data.</text>
</comment>
<organism evidence="11 12">
    <name type="scientific">Motilimonas pumila</name>
    <dbReference type="NCBI Taxonomy" id="2303987"/>
    <lineage>
        <taxon>Bacteria</taxon>
        <taxon>Pseudomonadati</taxon>
        <taxon>Pseudomonadota</taxon>
        <taxon>Gammaproteobacteria</taxon>
        <taxon>Alteromonadales</taxon>
        <taxon>Alteromonadales genera incertae sedis</taxon>
        <taxon>Motilimonas</taxon>
    </lineage>
</organism>
<comment type="catalytic activity">
    <reaction evidence="7 8">
        <text>4 porphobilinogen + H2O = hydroxymethylbilane + 4 NH4(+)</text>
        <dbReference type="Rhea" id="RHEA:13185"/>
        <dbReference type="ChEBI" id="CHEBI:15377"/>
        <dbReference type="ChEBI" id="CHEBI:28938"/>
        <dbReference type="ChEBI" id="CHEBI:57845"/>
        <dbReference type="ChEBI" id="CHEBI:58126"/>
        <dbReference type="EC" id="2.5.1.61"/>
    </reaction>
</comment>
<dbReference type="PIRSF" id="PIRSF001438">
    <property type="entry name" value="4pyrrol_synth_OHMeBilane_synth"/>
    <property type="match status" value="1"/>
</dbReference>
<evidence type="ECO:0000256" key="2">
    <source>
        <dbReference type="ARBA" id="ARBA00004735"/>
    </source>
</evidence>
<dbReference type="AlphaFoldDB" id="A0A418YBX1"/>
<comment type="cofactor">
    <cofactor evidence="8">
        <name>dipyrromethane</name>
        <dbReference type="ChEBI" id="CHEBI:60342"/>
    </cofactor>
    <text evidence="8">Binds 1 dipyrromethane group covalently.</text>
</comment>
<dbReference type="InterPro" id="IPR022419">
    <property type="entry name" value="Porphobilin_deaminase_cofac_BS"/>
</dbReference>
<dbReference type="Gene3D" id="3.40.190.10">
    <property type="entry name" value="Periplasmic binding protein-like II"/>
    <property type="match status" value="2"/>
</dbReference>
<dbReference type="InterPro" id="IPR022417">
    <property type="entry name" value="Porphobilin_deaminase_N"/>
</dbReference>
<name>A0A418YBX1_9GAMM</name>
<dbReference type="EMBL" id="QZCH01000023">
    <property type="protein sequence ID" value="RJG41949.1"/>
    <property type="molecule type" value="Genomic_DNA"/>
</dbReference>
<protein>
    <recommendedName>
        <fullName evidence="8">Porphobilinogen deaminase</fullName>
        <shortName evidence="8">PBG</shortName>
        <ecNumber evidence="8">2.5.1.61</ecNumber>
    </recommendedName>
    <alternativeName>
        <fullName evidence="8">Hydroxymethylbilane synthase</fullName>
        <shortName evidence="8">HMBS</shortName>
    </alternativeName>
    <alternativeName>
        <fullName evidence="8">Pre-uroporphyrinogen synthase</fullName>
    </alternativeName>
</protein>
<keyword evidence="5 8" id="KW-0808">Transferase</keyword>
<dbReference type="EC" id="2.5.1.61" evidence="8"/>
<comment type="subunit">
    <text evidence="4 8">Monomer.</text>
</comment>
<proteinExistence type="inferred from homology"/>
<evidence type="ECO:0000256" key="7">
    <source>
        <dbReference type="ARBA" id="ARBA00048169"/>
    </source>
</evidence>
<dbReference type="FunFam" id="3.40.190.10:FF:000004">
    <property type="entry name" value="Porphobilinogen deaminase"/>
    <property type="match status" value="1"/>
</dbReference>
<dbReference type="Proteomes" id="UP000283255">
    <property type="component" value="Unassembled WGS sequence"/>
</dbReference>
<comment type="similarity">
    <text evidence="3 8">Belongs to the HMBS family.</text>
</comment>
<reference evidence="11 12" key="2">
    <citation type="submission" date="2019-01" db="EMBL/GenBank/DDBJ databases">
        <title>Motilimonas pumilus sp. nov., isolated from the gut of sea cucumber (Apostichopus japonicus).</title>
        <authorList>
            <person name="Wang F.-Q."/>
            <person name="Ren L.-H."/>
            <person name="Lin Y.-W."/>
            <person name="Sun G.-H."/>
            <person name="Du Z.-J."/>
            <person name="Zhao J.-X."/>
            <person name="Liu X.-J."/>
            <person name="Liu L.-J."/>
        </authorList>
    </citation>
    <scope>NUCLEOTIDE SEQUENCE [LARGE SCALE GENOMIC DNA]</scope>
    <source>
        <strain evidence="11 12">PLHSC7-2</strain>
    </source>
</reference>
<dbReference type="SUPFAM" id="SSF53850">
    <property type="entry name" value="Periplasmic binding protein-like II"/>
    <property type="match status" value="1"/>
</dbReference>
<accession>A0A418YBX1</accession>
<evidence type="ECO:0000256" key="4">
    <source>
        <dbReference type="ARBA" id="ARBA00011245"/>
    </source>
</evidence>
<dbReference type="PRINTS" id="PR00151">
    <property type="entry name" value="PORPHBDMNASE"/>
</dbReference>
<dbReference type="GO" id="GO:0005737">
    <property type="term" value="C:cytoplasm"/>
    <property type="evidence" value="ECO:0007669"/>
    <property type="project" value="UniProtKB-UniRule"/>
</dbReference>
<dbReference type="FunFam" id="3.40.190.10:FF:000005">
    <property type="entry name" value="Porphobilinogen deaminase"/>
    <property type="match status" value="1"/>
</dbReference>
<dbReference type="InterPro" id="IPR000860">
    <property type="entry name" value="HemC"/>
</dbReference>
<dbReference type="CDD" id="cd13646">
    <property type="entry name" value="PBP2_EcHMBS_like"/>
    <property type="match status" value="1"/>
</dbReference>
<evidence type="ECO:0000256" key="1">
    <source>
        <dbReference type="ARBA" id="ARBA00002869"/>
    </source>
</evidence>
<dbReference type="Pfam" id="PF03900">
    <property type="entry name" value="Porphobil_deamC"/>
    <property type="match status" value="1"/>
</dbReference>
<comment type="function">
    <text evidence="1 8">Tetrapolymerization of the monopyrrole PBG into the hydroxymethylbilane pre-uroporphyrinogen in several discrete steps.</text>
</comment>
<evidence type="ECO:0000256" key="8">
    <source>
        <dbReference type="HAMAP-Rule" id="MF_00260"/>
    </source>
</evidence>
<evidence type="ECO:0000256" key="6">
    <source>
        <dbReference type="ARBA" id="ARBA00023244"/>
    </source>
</evidence>
<dbReference type="PANTHER" id="PTHR11557">
    <property type="entry name" value="PORPHOBILINOGEN DEAMINASE"/>
    <property type="match status" value="1"/>
</dbReference>
<dbReference type="InterPro" id="IPR022418">
    <property type="entry name" value="Porphobilinogen_deaminase_C"/>
</dbReference>
<gene>
    <name evidence="8" type="primary">hemC</name>
    <name evidence="11" type="ORF">D1Z90_15775</name>
</gene>
<dbReference type="SUPFAM" id="SSF54782">
    <property type="entry name" value="Porphobilinogen deaminase (hydroxymethylbilane synthase), C-terminal domain"/>
    <property type="match status" value="1"/>
</dbReference>
<dbReference type="HAMAP" id="MF_00260">
    <property type="entry name" value="Porphobil_deam"/>
    <property type="match status" value="1"/>
</dbReference>
<feature type="domain" description="Porphobilinogen deaminase N-terminal" evidence="9">
    <location>
        <begin position="6"/>
        <end position="213"/>
    </location>
</feature>
<dbReference type="PANTHER" id="PTHR11557:SF0">
    <property type="entry name" value="PORPHOBILINOGEN DEAMINASE"/>
    <property type="match status" value="1"/>
</dbReference>
<evidence type="ECO:0000259" key="10">
    <source>
        <dbReference type="Pfam" id="PF03900"/>
    </source>
</evidence>
<feature type="modified residue" description="S-(dipyrrolylmethanemethyl)cysteine" evidence="8">
    <location>
        <position position="242"/>
    </location>
</feature>
<dbReference type="InterPro" id="IPR036803">
    <property type="entry name" value="Porphobilinogen_deaminase_C_sf"/>
</dbReference>
<reference evidence="11 12" key="1">
    <citation type="submission" date="2018-09" db="EMBL/GenBank/DDBJ databases">
        <authorList>
            <person name="Wang F."/>
        </authorList>
    </citation>
    <scope>NUCLEOTIDE SEQUENCE [LARGE SCALE GENOMIC DNA]</scope>
    <source>
        <strain evidence="11 12">PLHSC7-2</strain>
    </source>
</reference>
<evidence type="ECO:0000313" key="12">
    <source>
        <dbReference type="Proteomes" id="UP000283255"/>
    </source>
</evidence>
<dbReference type="Gene3D" id="3.30.160.40">
    <property type="entry name" value="Porphobilinogen deaminase, C-terminal domain"/>
    <property type="match status" value="1"/>
</dbReference>
<evidence type="ECO:0000259" key="9">
    <source>
        <dbReference type="Pfam" id="PF01379"/>
    </source>
</evidence>
<evidence type="ECO:0000256" key="3">
    <source>
        <dbReference type="ARBA" id="ARBA00005638"/>
    </source>
</evidence>
<dbReference type="Pfam" id="PF01379">
    <property type="entry name" value="Porphobil_deam"/>
    <property type="match status" value="1"/>
</dbReference>
<sequence length="312" mass="33773">MSQPVIRIATRKSPLAMWQAHYVKDALEQAHPGITVELLPFVTKGDVILDTPLAKVGGKGLFVKELEVAMLEGKADIAVHSMKDVPMEFPEGLGLVTICEREDPRDAFVSNNYQNLDQLPDGAVVGTSSLRRQCQLKAKYPQLVVKDLRGNVNTRLRKLDEGEYDAIILAAAGLLRLEMAERIANYLAPELSLPAVGQGAVGIECRLDDEVTKALLAPLNHPETAIRVQAERAVNNTLEGGCQVPIGSYAELEGDNIYLRALVGAPDGSKMLFREVRGAQANAQQLGEALANGLLDDGAREILQQVYANGDS</sequence>
<evidence type="ECO:0000313" key="11">
    <source>
        <dbReference type="EMBL" id="RJG41949.1"/>
    </source>
</evidence>
<feature type="domain" description="Porphobilinogen deaminase C-terminal" evidence="10">
    <location>
        <begin position="226"/>
        <end position="295"/>
    </location>
</feature>
<keyword evidence="6 8" id="KW-0627">Porphyrin biosynthesis</keyword>
<dbReference type="OrthoDB" id="9810298at2"/>
<dbReference type="GO" id="GO:0004418">
    <property type="term" value="F:hydroxymethylbilane synthase activity"/>
    <property type="evidence" value="ECO:0007669"/>
    <property type="project" value="UniProtKB-UniRule"/>
</dbReference>
<dbReference type="UniPathway" id="UPA00251">
    <property type="reaction ID" value="UER00319"/>
</dbReference>
<dbReference type="FunFam" id="3.30.160.40:FF:000002">
    <property type="entry name" value="Porphobilinogen deaminase"/>
    <property type="match status" value="1"/>
</dbReference>
<dbReference type="PROSITE" id="PS00533">
    <property type="entry name" value="PORPHOBILINOGEN_DEAM"/>
    <property type="match status" value="1"/>
</dbReference>
<dbReference type="NCBIfam" id="TIGR00212">
    <property type="entry name" value="hemC"/>
    <property type="match status" value="1"/>
</dbReference>
<comment type="miscellaneous">
    <text evidence="8">The porphobilinogen subunits are added to the dipyrromethane group.</text>
</comment>